<evidence type="ECO:0000313" key="1">
    <source>
        <dbReference type="EMBL" id="KAH8371033.1"/>
    </source>
</evidence>
<gene>
    <name evidence="1" type="ORF">KR093_005953</name>
</gene>
<evidence type="ECO:0000313" key="2">
    <source>
        <dbReference type="Proteomes" id="UP001200034"/>
    </source>
</evidence>
<proteinExistence type="predicted"/>
<dbReference type="EMBL" id="JAJJHW010002585">
    <property type="protein sequence ID" value="KAH8371033.1"/>
    <property type="molecule type" value="Genomic_DNA"/>
</dbReference>
<keyword evidence="2" id="KW-1185">Reference proteome</keyword>
<reference evidence="1" key="1">
    <citation type="journal article" date="2021" name="Mol. Ecol. Resour.">
        <title>Phylogenomic analyses of the genus Drosophila reveals genomic signals of climate adaptation.</title>
        <authorList>
            <person name="Li F."/>
            <person name="Rane R.V."/>
            <person name="Luria V."/>
            <person name="Xiong Z."/>
            <person name="Chen J."/>
            <person name="Li Z."/>
            <person name="Catullo R.A."/>
            <person name="Griffin P.C."/>
            <person name="Schiffer M."/>
            <person name="Pearce S."/>
            <person name="Lee S.F."/>
            <person name="McElroy K."/>
            <person name="Stocker A."/>
            <person name="Shirriffs J."/>
            <person name="Cockerell F."/>
            <person name="Coppin C."/>
            <person name="Sgro C.M."/>
            <person name="Karger A."/>
            <person name="Cain J.W."/>
            <person name="Weber J.A."/>
            <person name="Santpere G."/>
            <person name="Kirschner M.W."/>
            <person name="Hoffmann A.A."/>
            <person name="Oakeshott J.G."/>
            <person name="Zhang G."/>
        </authorList>
    </citation>
    <scope>NUCLEOTIDE SEQUENCE</scope>
    <source>
        <strain evidence="1">BGI-SZ-2011g</strain>
    </source>
</reference>
<comment type="caution">
    <text evidence="1">The sequence shown here is derived from an EMBL/GenBank/DDBJ whole genome shotgun (WGS) entry which is preliminary data.</text>
</comment>
<feature type="non-terminal residue" evidence="1">
    <location>
        <position position="1"/>
    </location>
</feature>
<name>A0AAD4PLC5_9MUSC</name>
<dbReference type="Proteomes" id="UP001200034">
    <property type="component" value="Unassembled WGS sequence"/>
</dbReference>
<accession>A0AAD4PLC5</accession>
<organism evidence="1 2">
    <name type="scientific">Drosophila rubida</name>
    <dbReference type="NCBI Taxonomy" id="30044"/>
    <lineage>
        <taxon>Eukaryota</taxon>
        <taxon>Metazoa</taxon>
        <taxon>Ecdysozoa</taxon>
        <taxon>Arthropoda</taxon>
        <taxon>Hexapoda</taxon>
        <taxon>Insecta</taxon>
        <taxon>Pterygota</taxon>
        <taxon>Neoptera</taxon>
        <taxon>Endopterygota</taxon>
        <taxon>Diptera</taxon>
        <taxon>Brachycera</taxon>
        <taxon>Muscomorpha</taxon>
        <taxon>Ephydroidea</taxon>
        <taxon>Drosophilidae</taxon>
        <taxon>Drosophila</taxon>
    </lineage>
</organism>
<dbReference type="AlphaFoldDB" id="A0AAD4PLC5"/>
<sequence length="91" mass="10003">LINLIRSHSIRHPDNTSWREETVQEVAPGELEVKGTLNQAFQEQGGTLLVIYEAGRNGYVAKYKYEGTGKPAHGPTFEIFLSSQTLKSAAG</sequence>
<protein>
    <submittedName>
        <fullName evidence="1">Uncharacterized protein</fullName>
    </submittedName>
</protein>